<keyword evidence="1" id="KW-0472">Membrane</keyword>
<dbReference type="Proteomes" id="UP000184080">
    <property type="component" value="Unassembled WGS sequence"/>
</dbReference>
<evidence type="ECO:0000313" key="2">
    <source>
        <dbReference type="EMBL" id="SHJ47268.1"/>
    </source>
</evidence>
<gene>
    <name evidence="2" type="ORF">SAMN05444401_3138</name>
</gene>
<feature type="transmembrane region" description="Helical" evidence="1">
    <location>
        <begin position="59"/>
        <end position="77"/>
    </location>
</feature>
<dbReference type="STRING" id="1121298.SAMN05444401_3138"/>
<proteinExistence type="predicted"/>
<feature type="transmembrane region" description="Helical" evidence="1">
    <location>
        <begin position="116"/>
        <end position="134"/>
    </location>
</feature>
<evidence type="ECO:0000313" key="3">
    <source>
        <dbReference type="Proteomes" id="UP000184080"/>
    </source>
</evidence>
<accession>A0A1M6JKN9</accession>
<keyword evidence="1" id="KW-0812">Transmembrane</keyword>
<dbReference type="RefSeq" id="WP_073008719.1">
    <property type="nucleotide sequence ID" value="NZ_FQZO01000005.1"/>
</dbReference>
<name>A0A1M6JKN9_9CLOT</name>
<feature type="transmembrane region" description="Helical" evidence="1">
    <location>
        <begin position="83"/>
        <end position="104"/>
    </location>
</feature>
<dbReference type="AlphaFoldDB" id="A0A1M6JKN9"/>
<protein>
    <submittedName>
        <fullName evidence="2">Uncharacterized protein</fullName>
    </submittedName>
</protein>
<feature type="transmembrane region" description="Helical" evidence="1">
    <location>
        <begin position="7"/>
        <end position="25"/>
    </location>
</feature>
<reference evidence="2 3" key="1">
    <citation type="submission" date="2016-11" db="EMBL/GenBank/DDBJ databases">
        <authorList>
            <person name="Jaros S."/>
            <person name="Januszkiewicz K."/>
            <person name="Wedrychowicz H."/>
        </authorList>
    </citation>
    <scope>NUCLEOTIDE SEQUENCE [LARGE SCALE GENOMIC DNA]</scope>
    <source>
        <strain evidence="2 3">DSM 21864</strain>
    </source>
</reference>
<dbReference type="OrthoDB" id="2085228at2"/>
<evidence type="ECO:0000256" key="1">
    <source>
        <dbReference type="SAM" id="Phobius"/>
    </source>
</evidence>
<organism evidence="2 3">
    <name type="scientific">Clostridium amylolyticum</name>
    <dbReference type="NCBI Taxonomy" id="1121298"/>
    <lineage>
        <taxon>Bacteria</taxon>
        <taxon>Bacillati</taxon>
        <taxon>Bacillota</taxon>
        <taxon>Clostridia</taxon>
        <taxon>Eubacteriales</taxon>
        <taxon>Clostridiaceae</taxon>
        <taxon>Clostridium</taxon>
    </lineage>
</organism>
<keyword evidence="3" id="KW-1185">Reference proteome</keyword>
<dbReference type="EMBL" id="FQZO01000005">
    <property type="protein sequence ID" value="SHJ47268.1"/>
    <property type="molecule type" value="Genomic_DNA"/>
</dbReference>
<keyword evidence="1" id="KW-1133">Transmembrane helix</keyword>
<sequence length="135" mass="15490">MKDVAEFFGWLTVAFYTLALFNFLMKAVNKKYPLKIKENKKFEEIYKTVMKYIIRYHKLIGIIAAIGLTVHSSIMYFNVGLRITGLIAASLMVLDALIGIYGYLSKKKRTDPLFDVHRVIAFVLPLAIAVHLLFK</sequence>